<dbReference type="Proteomes" id="UP000622860">
    <property type="component" value="Unassembled WGS sequence"/>
</dbReference>
<organism evidence="1 2">
    <name type="scientific">Virgibacillus oceani</name>
    <dbReference type="NCBI Taxonomy" id="1479511"/>
    <lineage>
        <taxon>Bacteria</taxon>
        <taxon>Bacillati</taxon>
        <taxon>Bacillota</taxon>
        <taxon>Bacilli</taxon>
        <taxon>Bacillales</taxon>
        <taxon>Bacillaceae</taxon>
        <taxon>Virgibacillus</taxon>
    </lineage>
</organism>
<gene>
    <name evidence="1" type="ORF">GCM10011398_28370</name>
</gene>
<protein>
    <submittedName>
        <fullName evidence="1">Uncharacterized protein</fullName>
    </submittedName>
</protein>
<proteinExistence type="predicted"/>
<evidence type="ECO:0000313" key="1">
    <source>
        <dbReference type="EMBL" id="GGG81281.1"/>
    </source>
</evidence>
<dbReference type="AlphaFoldDB" id="A0A917M619"/>
<dbReference type="EMBL" id="BMFR01000013">
    <property type="protein sequence ID" value="GGG81281.1"/>
    <property type="molecule type" value="Genomic_DNA"/>
</dbReference>
<name>A0A917M619_9BACI</name>
<sequence length="46" mass="5373">MFAGLLAKSCESYKFQCENCENSDRIKVDKGGRRNVHKRKFEYNDG</sequence>
<accession>A0A917M619</accession>
<reference evidence="1" key="2">
    <citation type="submission" date="2020-09" db="EMBL/GenBank/DDBJ databases">
        <authorList>
            <person name="Sun Q."/>
            <person name="Zhou Y."/>
        </authorList>
    </citation>
    <scope>NUCLEOTIDE SEQUENCE</scope>
    <source>
        <strain evidence="1">CGMCC 1.12754</strain>
    </source>
</reference>
<comment type="caution">
    <text evidence="1">The sequence shown here is derived from an EMBL/GenBank/DDBJ whole genome shotgun (WGS) entry which is preliminary data.</text>
</comment>
<reference evidence="1" key="1">
    <citation type="journal article" date="2014" name="Int. J. Syst. Evol. Microbiol.">
        <title>Complete genome sequence of Corynebacterium casei LMG S-19264T (=DSM 44701T), isolated from a smear-ripened cheese.</title>
        <authorList>
            <consortium name="US DOE Joint Genome Institute (JGI-PGF)"/>
            <person name="Walter F."/>
            <person name="Albersmeier A."/>
            <person name="Kalinowski J."/>
            <person name="Ruckert C."/>
        </authorList>
    </citation>
    <scope>NUCLEOTIDE SEQUENCE</scope>
    <source>
        <strain evidence="1">CGMCC 1.12754</strain>
    </source>
</reference>
<evidence type="ECO:0000313" key="2">
    <source>
        <dbReference type="Proteomes" id="UP000622860"/>
    </source>
</evidence>
<keyword evidence="2" id="KW-1185">Reference proteome</keyword>